<name>A0A6S7IXY2_PARCT</name>
<dbReference type="OrthoDB" id="5984863at2759"/>
<comment type="caution">
    <text evidence="1">The sequence shown here is derived from an EMBL/GenBank/DDBJ whole genome shotgun (WGS) entry which is preliminary data.</text>
</comment>
<dbReference type="PANTHER" id="PTHR20765:SF1">
    <property type="entry name" value="EQUILIBRATIVE NUCLEOBASE TRANSPORTER 1"/>
    <property type="match status" value="1"/>
</dbReference>
<proteinExistence type="predicted"/>
<dbReference type="Proteomes" id="UP001152795">
    <property type="component" value="Unassembled WGS sequence"/>
</dbReference>
<dbReference type="InterPro" id="IPR027197">
    <property type="entry name" value="SLC43A3"/>
</dbReference>
<reference evidence="1" key="1">
    <citation type="submission" date="2020-04" db="EMBL/GenBank/DDBJ databases">
        <authorList>
            <person name="Alioto T."/>
            <person name="Alioto T."/>
            <person name="Gomez Garrido J."/>
        </authorList>
    </citation>
    <scope>NUCLEOTIDE SEQUENCE</scope>
    <source>
        <strain evidence="1">A484AB</strain>
    </source>
</reference>
<accession>A0A6S7IXY2</accession>
<dbReference type="AlphaFoldDB" id="A0A6S7IXY2"/>
<keyword evidence="2" id="KW-1185">Reference proteome</keyword>
<evidence type="ECO:0000313" key="2">
    <source>
        <dbReference type="Proteomes" id="UP001152795"/>
    </source>
</evidence>
<evidence type="ECO:0000313" key="1">
    <source>
        <dbReference type="EMBL" id="CAB4022827.1"/>
    </source>
</evidence>
<dbReference type="EMBL" id="CACRXK020012179">
    <property type="protein sequence ID" value="CAB4022827.1"/>
    <property type="molecule type" value="Genomic_DNA"/>
</dbReference>
<protein>
    <submittedName>
        <fullName evidence="1">Uncharacterized protein</fullName>
    </submittedName>
</protein>
<dbReference type="PANTHER" id="PTHR20765">
    <property type="entry name" value="SOLUTE CARRIER FAMILY 43 MEMBER 3-RELATED"/>
    <property type="match status" value="1"/>
</dbReference>
<gene>
    <name evidence="1" type="ORF">PACLA_8A065793</name>
</gene>
<sequence length="121" mass="13385">MSSGFEFGDWIFLLTSMFETLMFCGFQTGWSSLVYVLVEEGIYSHLCIDENPVISLQWNSTNSSSHVQPIRNATENNNCIAQQEMLNLAYTLATSVSSLAAFPIGVAMDCIGPRFTRIISG</sequence>
<organism evidence="1 2">
    <name type="scientific">Paramuricea clavata</name>
    <name type="common">Red gorgonian</name>
    <name type="synonym">Violescent sea-whip</name>
    <dbReference type="NCBI Taxonomy" id="317549"/>
    <lineage>
        <taxon>Eukaryota</taxon>
        <taxon>Metazoa</taxon>
        <taxon>Cnidaria</taxon>
        <taxon>Anthozoa</taxon>
        <taxon>Octocorallia</taxon>
        <taxon>Malacalcyonacea</taxon>
        <taxon>Plexauridae</taxon>
        <taxon>Paramuricea</taxon>
    </lineage>
</organism>